<organism evidence="2 3">
    <name type="scientific">Dorcoceras hygrometricum</name>
    <dbReference type="NCBI Taxonomy" id="472368"/>
    <lineage>
        <taxon>Eukaryota</taxon>
        <taxon>Viridiplantae</taxon>
        <taxon>Streptophyta</taxon>
        <taxon>Embryophyta</taxon>
        <taxon>Tracheophyta</taxon>
        <taxon>Spermatophyta</taxon>
        <taxon>Magnoliopsida</taxon>
        <taxon>eudicotyledons</taxon>
        <taxon>Gunneridae</taxon>
        <taxon>Pentapetalae</taxon>
        <taxon>asterids</taxon>
        <taxon>lamiids</taxon>
        <taxon>Lamiales</taxon>
        <taxon>Gesneriaceae</taxon>
        <taxon>Didymocarpoideae</taxon>
        <taxon>Trichosporeae</taxon>
        <taxon>Loxocarpinae</taxon>
        <taxon>Dorcoceras</taxon>
    </lineage>
</organism>
<sequence length="214" mass="22998">MSTGGSDDDVSSDQQLSRSARAGSALMKSTVTSAISRELQCNQQLNRGKLDTDFVSSFCCYGAYTYQTVTRICGESECSATESGESRPWRVCEIAPLKVLNNKSVHTYMKKNLGVRPAGETSMVSGATTSEQQPTADNLPSLTNKAEKEAGETMKLEKATVEKNKKKKEKIVPVVKKQKVVVNKTVEARSKAAPTTSTSDTSLDADSCLLAKAA</sequence>
<gene>
    <name evidence="2" type="ORF">F511_32834</name>
</gene>
<name>A0A2Z7D3T1_9LAMI</name>
<feature type="region of interest" description="Disordered" evidence="1">
    <location>
        <begin position="186"/>
        <end position="214"/>
    </location>
</feature>
<dbReference type="AlphaFoldDB" id="A0A2Z7D3T1"/>
<feature type="compositionally biased region" description="Acidic residues" evidence="1">
    <location>
        <begin position="1"/>
        <end position="11"/>
    </location>
</feature>
<evidence type="ECO:0000313" key="3">
    <source>
        <dbReference type="Proteomes" id="UP000250235"/>
    </source>
</evidence>
<evidence type="ECO:0000313" key="2">
    <source>
        <dbReference type="EMBL" id="KZV52989.1"/>
    </source>
</evidence>
<keyword evidence="3" id="KW-1185">Reference proteome</keyword>
<dbReference type="Proteomes" id="UP000250235">
    <property type="component" value="Unassembled WGS sequence"/>
</dbReference>
<feature type="compositionally biased region" description="Low complexity" evidence="1">
    <location>
        <begin position="192"/>
        <end position="214"/>
    </location>
</feature>
<feature type="region of interest" description="Disordered" evidence="1">
    <location>
        <begin position="119"/>
        <end position="142"/>
    </location>
</feature>
<feature type="region of interest" description="Disordered" evidence="1">
    <location>
        <begin position="148"/>
        <end position="167"/>
    </location>
</feature>
<feature type="compositionally biased region" description="Basic and acidic residues" evidence="1">
    <location>
        <begin position="148"/>
        <end position="163"/>
    </location>
</feature>
<feature type="region of interest" description="Disordered" evidence="1">
    <location>
        <begin position="1"/>
        <end position="24"/>
    </location>
</feature>
<dbReference type="EMBL" id="KQ990570">
    <property type="protein sequence ID" value="KZV52989.1"/>
    <property type="molecule type" value="Genomic_DNA"/>
</dbReference>
<evidence type="ECO:0000256" key="1">
    <source>
        <dbReference type="SAM" id="MobiDB-lite"/>
    </source>
</evidence>
<feature type="compositionally biased region" description="Polar residues" evidence="1">
    <location>
        <begin position="122"/>
        <end position="142"/>
    </location>
</feature>
<reference evidence="2 3" key="1">
    <citation type="journal article" date="2015" name="Proc. Natl. Acad. Sci. U.S.A.">
        <title>The resurrection genome of Boea hygrometrica: A blueprint for survival of dehydration.</title>
        <authorList>
            <person name="Xiao L."/>
            <person name="Yang G."/>
            <person name="Zhang L."/>
            <person name="Yang X."/>
            <person name="Zhao S."/>
            <person name="Ji Z."/>
            <person name="Zhou Q."/>
            <person name="Hu M."/>
            <person name="Wang Y."/>
            <person name="Chen M."/>
            <person name="Xu Y."/>
            <person name="Jin H."/>
            <person name="Xiao X."/>
            <person name="Hu G."/>
            <person name="Bao F."/>
            <person name="Hu Y."/>
            <person name="Wan P."/>
            <person name="Li L."/>
            <person name="Deng X."/>
            <person name="Kuang T."/>
            <person name="Xiang C."/>
            <person name="Zhu J.K."/>
            <person name="Oliver M.J."/>
            <person name="He Y."/>
        </authorList>
    </citation>
    <scope>NUCLEOTIDE SEQUENCE [LARGE SCALE GENOMIC DNA]</scope>
    <source>
        <strain evidence="3">cv. XS01</strain>
    </source>
</reference>
<accession>A0A2Z7D3T1</accession>
<proteinExistence type="predicted"/>
<protein>
    <submittedName>
        <fullName evidence="2">Uncharacterized protein</fullName>
    </submittedName>
</protein>